<feature type="compositionally biased region" description="Basic and acidic residues" evidence="2">
    <location>
        <begin position="323"/>
        <end position="335"/>
    </location>
</feature>
<feature type="region of interest" description="Disordered" evidence="2">
    <location>
        <begin position="88"/>
        <end position="154"/>
    </location>
</feature>
<protein>
    <submittedName>
        <fullName evidence="3">Uncharacterized protein</fullName>
    </submittedName>
</protein>
<gene>
    <name evidence="3" type="ORF">LSH36_27g08059</name>
</gene>
<comment type="caution">
    <text evidence="3">The sequence shown here is derived from an EMBL/GenBank/DDBJ whole genome shotgun (WGS) entry which is preliminary data.</text>
</comment>
<dbReference type="AlphaFoldDB" id="A0AAD9KAE5"/>
<keyword evidence="1" id="KW-0175">Coiled coil</keyword>
<keyword evidence="4" id="KW-1185">Reference proteome</keyword>
<feature type="compositionally biased region" description="Polar residues" evidence="2">
    <location>
        <begin position="262"/>
        <end position="273"/>
    </location>
</feature>
<evidence type="ECO:0000313" key="3">
    <source>
        <dbReference type="EMBL" id="KAK2167492.1"/>
    </source>
</evidence>
<evidence type="ECO:0000256" key="2">
    <source>
        <dbReference type="SAM" id="MobiDB-lite"/>
    </source>
</evidence>
<feature type="region of interest" description="Disordered" evidence="2">
    <location>
        <begin position="240"/>
        <end position="335"/>
    </location>
</feature>
<feature type="coiled-coil region" evidence="1">
    <location>
        <begin position="177"/>
        <end position="211"/>
    </location>
</feature>
<feature type="compositionally biased region" description="Basic and acidic residues" evidence="2">
    <location>
        <begin position="144"/>
        <end position="153"/>
    </location>
</feature>
<accession>A0AAD9KAE5</accession>
<sequence>MWTNRSLEEFSLGQSAADHHHHHHRHISTVTPQTHFNMDKSVFARVLKVIIQCVEEGSALLQTFKMEGDVSNTRITIEFQSYEVHTGAMVKPDGGSGQNGDDSHGEQTGGKKHAQFHSASQSPPQRLAPGSDKHSPFGGSQTTKSERPAENPNRDAITSVMLLKERNGQNLQERLHQSLVEIEKSELNDAAEKAKERKSRARQKGVNLEQVIHDQNCIQPMTDALGRSELCDALKQLDYGKKKPKGRNPFAKSRSLDDLDSPESNFQTSTPRQTGAAPLANGTDQTHVPCDTRPKTVTFTSPQVVDRPAITSHISGELNIEGRSYDADDYKGSGG</sequence>
<reference evidence="3" key="1">
    <citation type="journal article" date="2023" name="Mol. Biol. Evol.">
        <title>Third-Generation Sequencing Reveals the Adaptive Role of the Epigenome in Three Deep-Sea Polychaetes.</title>
        <authorList>
            <person name="Perez M."/>
            <person name="Aroh O."/>
            <person name="Sun Y."/>
            <person name="Lan Y."/>
            <person name="Juniper S.K."/>
            <person name="Young C.R."/>
            <person name="Angers B."/>
            <person name="Qian P.Y."/>
        </authorList>
    </citation>
    <scope>NUCLEOTIDE SEQUENCE</scope>
    <source>
        <strain evidence="3">P08H-3</strain>
    </source>
</reference>
<dbReference type="Proteomes" id="UP001208570">
    <property type="component" value="Unassembled WGS sequence"/>
</dbReference>
<name>A0AAD9KAE5_9ANNE</name>
<proteinExistence type="predicted"/>
<organism evidence="3 4">
    <name type="scientific">Paralvinella palmiformis</name>
    <dbReference type="NCBI Taxonomy" id="53620"/>
    <lineage>
        <taxon>Eukaryota</taxon>
        <taxon>Metazoa</taxon>
        <taxon>Spiralia</taxon>
        <taxon>Lophotrochozoa</taxon>
        <taxon>Annelida</taxon>
        <taxon>Polychaeta</taxon>
        <taxon>Sedentaria</taxon>
        <taxon>Canalipalpata</taxon>
        <taxon>Terebellida</taxon>
        <taxon>Terebelliformia</taxon>
        <taxon>Alvinellidae</taxon>
        <taxon>Paralvinella</taxon>
    </lineage>
</organism>
<evidence type="ECO:0000313" key="4">
    <source>
        <dbReference type="Proteomes" id="UP001208570"/>
    </source>
</evidence>
<dbReference type="EMBL" id="JAODUP010000027">
    <property type="protein sequence ID" value="KAK2167492.1"/>
    <property type="molecule type" value="Genomic_DNA"/>
</dbReference>
<evidence type="ECO:0000256" key="1">
    <source>
        <dbReference type="SAM" id="Coils"/>
    </source>
</evidence>